<dbReference type="CDD" id="cd02513">
    <property type="entry name" value="CMP-NeuAc_Synthase"/>
    <property type="match status" value="1"/>
</dbReference>
<dbReference type="SUPFAM" id="SSF53448">
    <property type="entry name" value="Nucleotide-diphospho-sugar transferases"/>
    <property type="match status" value="1"/>
</dbReference>
<name>A0A927W6D5_9CLOT</name>
<accession>A0A927W6D5</accession>
<dbReference type="InterPro" id="IPR003329">
    <property type="entry name" value="Cytidylyl_trans"/>
</dbReference>
<organism evidence="1 2">
    <name type="scientific">Clostridium sulfidigenes</name>
    <dbReference type="NCBI Taxonomy" id="318464"/>
    <lineage>
        <taxon>Bacteria</taxon>
        <taxon>Bacillati</taxon>
        <taxon>Bacillota</taxon>
        <taxon>Clostridia</taxon>
        <taxon>Eubacteriales</taxon>
        <taxon>Clostridiaceae</taxon>
        <taxon>Clostridium</taxon>
    </lineage>
</organism>
<sequence>MKNLAVIPARSGSKGFKDKNIKSFNGKPLLAYAIEAANKAKVFDEIFVSTDSEQYAEIAREYGASVPFLRSYELSTDTASSLHVIKDSLIKYKEMDKVFDTVALLQPTSPLRTYKDIIDGYNKLKEKNANSVVSICEVDHSPMWSNTLPENKSLDNFLNKNIVNKPRQSLPTYYRINGAIYILKVAYLMETNDIYKNNSYAIIMDKKSSIDIDTELDFRIAEYIMTQDL</sequence>
<evidence type="ECO:0000313" key="2">
    <source>
        <dbReference type="Proteomes" id="UP000768462"/>
    </source>
</evidence>
<dbReference type="InterPro" id="IPR029044">
    <property type="entry name" value="Nucleotide-diphossugar_trans"/>
</dbReference>
<dbReference type="GO" id="GO:0008781">
    <property type="term" value="F:N-acylneuraminate cytidylyltransferase activity"/>
    <property type="evidence" value="ECO:0007669"/>
    <property type="project" value="TreeGrafter"/>
</dbReference>
<protein>
    <submittedName>
        <fullName evidence="1">Acylneuraminate cytidylyltransferase family protein</fullName>
    </submittedName>
</protein>
<dbReference type="Gene3D" id="3.90.550.10">
    <property type="entry name" value="Spore Coat Polysaccharide Biosynthesis Protein SpsA, Chain A"/>
    <property type="match status" value="1"/>
</dbReference>
<proteinExistence type="predicted"/>
<dbReference type="PANTHER" id="PTHR21485:SF6">
    <property type="entry name" value="N-ACYLNEURAMINATE CYTIDYLYLTRANSFERASE-RELATED"/>
    <property type="match status" value="1"/>
</dbReference>
<gene>
    <name evidence="1" type="ORF">E7215_06440</name>
</gene>
<dbReference type="Proteomes" id="UP000768462">
    <property type="component" value="Unassembled WGS sequence"/>
</dbReference>
<evidence type="ECO:0000313" key="1">
    <source>
        <dbReference type="EMBL" id="MBE6059796.1"/>
    </source>
</evidence>
<dbReference type="Pfam" id="PF02348">
    <property type="entry name" value="CTP_transf_3"/>
    <property type="match status" value="1"/>
</dbReference>
<reference evidence="1" key="1">
    <citation type="submission" date="2019-04" db="EMBL/GenBank/DDBJ databases">
        <title>Evolution of Biomass-Degrading Anaerobic Consortia Revealed by Metagenomics.</title>
        <authorList>
            <person name="Peng X."/>
        </authorList>
    </citation>
    <scope>NUCLEOTIDE SEQUENCE</scope>
    <source>
        <strain evidence="1">SIG254</strain>
    </source>
</reference>
<dbReference type="AlphaFoldDB" id="A0A927W6D5"/>
<dbReference type="EMBL" id="SVCM01000073">
    <property type="protein sequence ID" value="MBE6059796.1"/>
    <property type="molecule type" value="Genomic_DNA"/>
</dbReference>
<keyword evidence="1" id="KW-0808">Transferase</keyword>
<comment type="caution">
    <text evidence="1">The sequence shown here is derived from an EMBL/GenBank/DDBJ whole genome shotgun (WGS) entry which is preliminary data.</text>
</comment>
<keyword evidence="1" id="KW-0548">Nucleotidyltransferase</keyword>
<dbReference type="InterPro" id="IPR050793">
    <property type="entry name" value="CMP-NeuNAc_synthase"/>
</dbReference>
<dbReference type="PANTHER" id="PTHR21485">
    <property type="entry name" value="HAD SUPERFAMILY MEMBERS CMAS AND KDSC"/>
    <property type="match status" value="1"/>
</dbReference>